<name>A0A437MR67_9SPHI</name>
<keyword evidence="4" id="KW-1185">Reference proteome</keyword>
<dbReference type="Pfam" id="PF05226">
    <property type="entry name" value="CHASE2"/>
    <property type="match status" value="1"/>
</dbReference>
<dbReference type="RefSeq" id="WP_127706081.1">
    <property type="nucleotide sequence ID" value="NZ_SACK01000006.1"/>
</dbReference>
<reference evidence="3 4" key="1">
    <citation type="submission" date="2019-01" db="EMBL/GenBank/DDBJ databases">
        <authorList>
            <person name="Chen W.-M."/>
        </authorList>
    </citation>
    <scope>NUCLEOTIDE SEQUENCE [LARGE SCALE GENOMIC DNA]</scope>
    <source>
        <strain evidence="3 4">YBJ-36</strain>
    </source>
</reference>
<proteinExistence type="predicted"/>
<accession>A0A437MR67</accession>
<evidence type="ECO:0000313" key="4">
    <source>
        <dbReference type="Proteomes" id="UP000282759"/>
    </source>
</evidence>
<sequence length="393" mass="44562">MLKYLFYKDTFFATTAVFVVLGLLAFVPLNFHILDPFKMAMRDFNYNDLAWSEMGKAENQGIDKDIVVVNIGDAARPEIAAILSKVCAGKPKVAGLDVLLEAPRGQEADSLLQSVIKANNNIVLASRLTGEEDNEEYKSNHFATGTTAQGFANFAGEKYGVMRHFVPEREFDGRKVESFASEIVKKADKVAYNELIGRDHKAEVINYSRKAENFLVIDGAELLNNSDIEVFSNKIVLVGYTSNDPNNILDKHYTPTNNIVTGRGVPDMNGVFIHANIVRMIIKGNYISHPPAWFNWLLAFVLCWLHMAIFIYFYIHRHIWFHLAAKAAQLILTIFFIYLGLLLFAKADIQINMTPTLAVVLLAVDVLYFYEAFVVWLQTKTRYKSIFHHETHH</sequence>
<dbReference type="EMBL" id="SACK01000006">
    <property type="protein sequence ID" value="RVU00128.1"/>
    <property type="molecule type" value="Genomic_DNA"/>
</dbReference>
<feature type="transmembrane region" description="Helical" evidence="1">
    <location>
        <begin position="12"/>
        <end position="34"/>
    </location>
</feature>
<organism evidence="3 4">
    <name type="scientific">Mucilaginibacter limnophilus</name>
    <dbReference type="NCBI Taxonomy" id="1932778"/>
    <lineage>
        <taxon>Bacteria</taxon>
        <taxon>Pseudomonadati</taxon>
        <taxon>Bacteroidota</taxon>
        <taxon>Sphingobacteriia</taxon>
        <taxon>Sphingobacteriales</taxon>
        <taxon>Sphingobacteriaceae</taxon>
        <taxon>Mucilaginibacter</taxon>
    </lineage>
</organism>
<feature type="domain" description="CHASE2" evidence="2">
    <location>
        <begin position="41"/>
        <end position="310"/>
    </location>
</feature>
<evidence type="ECO:0000256" key="1">
    <source>
        <dbReference type="SAM" id="Phobius"/>
    </source>
</evidence>
<feature type="transmembrane region" description="Helical" evidence="1">
    <location>
        <begin position="293"/>
        <end position="315"/>
    </location>
</feature>
<dbReference type="AlphaFoldDB" id="A0A437MR67"/>
<dbReference type="InterPro" id="IPR007890">
    <property type="entry name" value="CHASE2"/>
</dbReference>
<keyword evidence="1" id="KW-0472">Membrane</keyword>
<dbReference type="OrthoDB" id="1403562at2"/>
<keyword evidence="1" id="KW-0812">Transmembrane</keyword>
<dbReference type="SMART" id="SM01080">
    <property type="entry name" value="CHASE2"/>
    <property type="match status" value="1"/>
</dbReference>
<feature type="transmembrane region" description="Helical" evidence="1">
    <location>
        <begin position="327"/>
        <end position="345"/>
    </location>
</feature>
<dbReference type="Proteomes" id="UP000282759">
    <property type="component" value="Unassembled WGS sequence"/>
</dbReference>
<keyword evidence="1" id="KW-1133">Transmembrane helix</keyword>
<evidence type="ECO:0000313" key="3">
    <source>
        <dbReference type="EMBL" id="RVU00128.1"/>
    </source>
</evidence>
<feature type="transmembrane region" description="Helical" evidence="1">
    <location>
        <begin position="357"/>
        <end position="377"/>
    </location>
</feature>
<evidence type="ECO:0000259" key="2">
    <source>
        <dbReference type="SMART" id="SM01080"/>
    </source>
</evidence>
<protein>
    <submittedName>
        <fullName evidence="3">CHASE2 domain-containing protein</fullName>
    </submittedName>
</protein>
<gene>
    <name evidence="3" type="ORF">EOD41_14305</name>
</gene>
<comment type="caution">
    <text evidence="3">The sequence shown here is derived from an EMBL/GenBank/DDBJ whole genome shotgun (WGS) entry which is preliminary data.</text>
</comment>